<feature type="compositionally biased region" description="Basic and acidic residues" evidence="2">
    <location>
        <begin position="424"/>
        <end position="444"/>
    </location>
</feature>
<feature type="compositionally biased region" description="Polar residues" evidence="2">
    <location>
        <begin position="808"/>
        <end position="817"/>
    </location>
</feature>
<gene>
    <name evidence="4" type="ORF">V9T40_013142</name>
</gene>
<feature type="compositionally biased region" description="Polar residues" evidence="2">
    <location>
        <begin position="1038"/>
        <end position="1049"/>
    </location>
</feature>
<feature type="compositionally biased region" description="Polar residues" evidence="2">
    <location>
        <begin position="225"/>
        <end position="240"/>
    </location>
</feature>
<dbReference type="InterPro" id="IPR036236">
    <property type="entry name" value="Znf_C2H2_sf"/>
</dbReference>
<feature type="compositionally biased region" description="Polar residues" evidence="2">
    <location>
        <begin position="382"/>
        <end position="404"/>
    </location>
</feature>
<dbReference type="InterPro" id="IPR032446">
    <property type="entry name" value="SCAPER_N"/>
</dbReference>
<dbReference type="Proteomes" id="UP001367676">
    <property type="component" value="Unassembled WGS sequence"/>
</dbReference>
<protein>
    <recommendedName>
        <fullName evidence="3">U1-type domain-containing protein</fullName>
    </recommendedName>
</protein>
<dbReference type="EMBL" id="JBBCAQ010000018">
    <property type="protein sequence ID" value="KAK7595317.1"/>
    <property type="molecule type" value="Genomic_DNA"/>
</dbReference>
<feature type="region of interest" description="Disordered" evidence="2">
    <location>
        <begin position="786"/>
        <end position="824"/>
    </location>
</feature>
<dbReference type="InterPro" id="IPR003604">
    <property type="entry name" value="Matrin/U1-like-C_Znf_C2H2"/>
</dbReference>
<sequence length="1820" mass="204200">MDSPTAIESGSTVITHQPLNMSRSTCLSDRLSAGVAGSRTRSASTGRDKKSDLRARHWAFLFENLQHAIDELYQTCEMDENISECKEVILVLENYIRDFHNLAEWFRLKCEYENTPPPQRPNSLTWEIRKSSPGKIFRKNSQAKFDGGACRELIFELDKASKTTEAAVGCNNLTATVANLKSNVPIGSIVAVHRSIPEHVDEVAKPKIVDCGCQTDDDIQSKKISQASGTGRRITPNSSACPKKPVSNFSIRSAPERNTPIPLTLPIRRLTSCVSPRRSVPGRNIAAPVFVPKTTAASSMPETKDNEPAAKLLISRSQSDSVFETSSTLSESKSMGKPYASVECVNGDAGDDICPKSRVIESMRVINEGEVVSSKKVVTANQESLGTRCSVTSRQQSLPKNEQPLSEPKPDDGSVNQVAPVQRIMEKLSDAKPAQKADNRKLESTRISTSPALPNLPSPKSSETLLKQPTTVSLVVTLATSPPSGVTENAVPKTIAPPNKVTSDDKKSSQSPVDVTKKTDATKVTPACSNFKSRPPARPLDPKLQQRPNVAERKTNTVVRGPPSRPVNHKYVKNVGVFKTTAAAVCVSINASAEKGDQRKFEQPSFGSSCNSRVVKGLNQNSSKPSDLTKPTSCTSETNRSVVPVNYSNVTKSNKETYALVHRVNESLSPKCMANIVRSKTSIDMKAQSRVAPARNANTVVSSPSTKICAENRDQPARSRRSSKDSDGWETVISRSRRSIPNSLSGKDKSKQAATSFDITKRFYEPSPSASLPSLAVVDASVITVSTTKEKSPESSKSDKSSKHRNRINSQGSNNSKEATEGDRVSDFNKYKLSKERPIISSTAMFTTISSKRKKSNEKDVKKAKSCGNHSNNYGNNVHGKRKSNKESDGIATSDFHTEEESLRRSKELHEKEISLQEEIDKLQNGDTETDVDDSDSAEVDPEIVELCLHKKRTPLERRALLEQKYSHVLSNMSWAEQAEALDKLEELLERDPSGKSLRFAKNFTSLKQFEDLVARWPGRALELHQKLSSPSRKRISPDSTIMQQNAKQANAKRNREQLLQDKSAKIRELFNKVAELKAMQATLVEERRRSFYQKLKRAEVNRNLHLKNIQDKAHDEAKKLKEIAFINELEAQNRRHEFMALCQEQEERLQSILEERQRRLEGKAAMDAARKERRKAIEAERQEKIEELQEKMRKREERIDREFQEKERERIKMAREKARDREDRLLALQAAQIANTEELQKKIQQKQEDSARRHEESIELIRQRAIVIGTPRLTPYQVNKLCSVCNVVIDSEVFLLSHLKGSSHQEAVKKYREQFEASVKFSECSIIKDAPAEVLNEKKSREKERQKTLRKRCKKIRQRLNARSDAYLKSISEKDQNKKIDTPDKRRIFKAIKEIEKLFGSQGSGMWPNNAVTMLERNLFEIIRILDKGDKANQQSFREFDGFAVLSKIYNMALDLPKNMSPYLPLKCFLVASNAYINACSKNVDNCVNVLLSNRIVQILEFLMNRLNLIMPNSDDRNGMVVYKADSVADVLMNLCSIIFSNVTSLPKAEHGESSYPCEDIALHLQDVVSYTVCTGIVDKLAVYCSSVHDNKSADSVFLLHSIELLTKLVETRKGNISDKEDSTQLMATLKATELVGAVSMLYSILLHQDSMSNDVPSNDMVLQSAVVNVIIATLRLFSRVCELNLEFFQNILGAEGISLQVRHIISYLLKYCVQNKEYPDLLHQVIEFIGFFAIHHRDNQMILQSGSTPTVLQQLSNLPFEYFSNPNLVRILFPTLLACCVDNAQNRSILDQEMSFQLLEDFRNSATSKDIPLMKLLR</sequence>
<evidence type="ECO:0000313" key="5">
    <source>
        <dbReference type="Proteomes" id="UP001367676"/>
    </source>
</evidence>
<dbReference type="PANTHER" id="PTHR31434:SF2">
    <property type="entry name" value="S PHASE CYCLIN A-ASSOCIATED PROTEIN IN THE ENDOPLASMIC RETICULUM"/>
    <property type="match status" value="1"/>
</dbReference>
<feature type="region of interest" description="Disordered" evidence="2">
    <location>
        <begin position="225"/>
        <end position="255"/>
    </location>
</feature>
<dbReference type="Pfam" id="PF16501">
    <property type="entry name" value="SCAPER_N"/>
    <property type="match status" value="1"/>
</dbReference>
<feature type="coiled-coil region" evidence="1">
    <location>
        <begin position="1175"/>
        <end position="1225"/>
    </location>
</feature>
<dbReference type="SUPFAM" id="SSF57667">
    <property type="entry name" value="beta-beta-alpha zinc fingers"/>
    <property type="match status" value="1"/>
</dbReference>
<feature type="region of interest" description="Disordered" evidence="2">
    <location>
        <begin position="382"/>
        <end position="465"/>
    </location>
</feature>
<dbReference type="GO" id="GO:0003676">
    <property type="term" value="F:nucleic acid binding"/>
    <property type="evidence" value="ECO:0007669"/>
    <property type="project" value="InterPro"/>
</dbReference>
<feature type="compositionally biased region" description="Basic and acidic residues" evidence="2">
    <location>
        <begin position="788"/>
        <end position="801"/>
    </location>
</feature>
<comment type="caution">
    <text evidence="4">The sequence shown here is derived from an EMBL/GenBank/DDBJ whole genome shotgun (WGS) entry which is preliminary data.</text>
</comment>
<organism evidence="4 5">
    <name type="scientific">Parthenolecanium corni</name>
    <dbReference type="NCBI Taxonomy" id="536013"/>
    <lineage>
        <taxon>Eukaryota</taxon>
        <taxon>Metazoa</taxon>
        <taxon>Ecdysozoa</taxon>
        <taxon>Arthropoda</taxon>
        <taxon>Hexapoda</taxon>
        <taxon>Insecta</taxon>
        <taxon>Pterygota</taxon>
        <taxon>Neoptera</taxon>
        <taxon>Paraneoptera</taxon>
        <taxon>Hemiptera</taxon>
        <taxon>Sternorrhyncha</taxon>
        <taxon>Coccoidea</taxon>
        <taxon>Coccidae</taxon>
        <taxon>Parthenolecanium</taxon>
    </lineage>
</organism>
<proteinExistence type="predicted"/>
<feature type="compositionally biased region" description="Basic and acidic residues" evidence="2">
    <location>
        <begin position="710"/>
        <end position="727"/>
    </location>
</feature>
<dbReference type="GO" id="GO:0008270">
    <property type="term" value="F:zinc ion binding"/>
    <property type="evidence" value="ECO:0007669"/>
    <property type="project" value="InterPro"/>
</dbReference>
<dbReference type="SMART" id="SM00451">
    <property type="entry name" value="ZnF_U1"/>
    <property type="match status" value="1"/>
</dbReference>
<name>A0AAN9Y6M4_9HEMI</name>
<dbReference type="PANTHER" id="PTHR31434">
    <property type="entry name" value="S PHASE CYCLIN A-ASSOCIATED PROTEIN IN THE ENDOPLASMIC RETICULUM"/>
    <property type="match status" value="1"/>
</dbReference>
<evidence type="ECO:0000259" key="3">
    <source>
        <dbReference type="SMART" id="SM00451"/>
    </source>
</evidence>
<keyword evidence="1" id="KW-0175">Coiled coil</keyword>
<feature type="region of interest" description="Disordered" evidence="2">
    <location>
        <begin position="481"/>
        <end position="567"/>
    </location>
</feature>
<reference evidence="4 5" key="1">
    <citation type="submission" date="2024-03" db="EMBL/GenBank/DDBJ databases">
        <title>Adaptation during the transition from Ophiocordyceps entomopathogen to insect associate is accompanied by gene loss and intensified selection.</title>
        <authorList>
            <person name="Ward C.M."/>
            <person name="Onetto C.A."/>
            <person name="Borneman A.R."/>
        </authorList>
    </citation>
    <scope>NUCLEOTIDE SEQUENCE [LARGE SCALE GENOMIC DNA]</scope>
    <source>
        <strain evidence="4">AWRI1</strain>
        <tissue evidence="4">Single Adult Female</tissue>
    </source>
</reference>
<evidence type="ECO:0000256" key="1">
    <source>
        <dbReference type="SAM" id="Coils"/>
    </source>
</evidence>
<keyword evidence="5" id="KW-1185">Reference proteome</keyword>
<feature type="compositionally biased region" description="Polar residues" evidence="2">
    <location>
        <begin position="445"/>
        <end position="465"/>
    </location>
</feature>
<feature type="region of interest" description="Disordered" evidence="2">
    <location>
        <begin position="849"/>
        <end position="911"/>
    </location>
</feature>
<accession>A0AAN9Y6M4</accession>
<feature type="region of interest" description="Disordered" evidence="2">
    <location>
        <begin position="618"/>
        <end position="638"/>
    </location>
</feature>
<feature type="compositionally biased region" description="Basic and acidic residues" evidence="2">
    <location>
        <begin position="896"/>
        <end position="911"/>
    </location>
</feature>
<evidence type="ECO:0000313" key="4">
    <source>
        <dbReference type="EMBL" id="KAK7595317.1"/>
    </source>
</evidence>
<feature type="domain" description="U1-type" evidence="3">
    <location>
        <begin position="1278"/>
        <end position="1312"/>
    </location>
</feature>
<dbReference type="Gene3D" id="3.30.160.60">
    <property type="entry name" value="Classic Zinc Finger"/>
    <property type="match status" value="1"/>
</dbReference>
<feature type="region of interest" description="Disordered" evidence="2">
    <location>
        <begin position="1028"/>
        <end position="1055"/>
    </location>
</feature>
<feature type="compositionally biased region" description="Polar residues" evidence="2">
    <location>
        <begin position="696"/>
        <end position="706"/>
    </location>
</feature>
<feature type="region of interest" description="Disordered" evidence="2">
    <location>
        <begin position="687"/>
        <end position="752"/>
    </location>
</feature>
<evidence type="ECO:0000256" key="2">
    <source>
        <dbReference type="SAM" id="MobiDB-lite"/>
    </source>
</evidence>